<dbReference type="PRINTS" id="PR00722">
    <property type="entry name" value="CHYMOTRYPSIN"/>
</dbReference>
<dbReference type="InterPro" id="IPR016187">
    <property type="entry name" value="CTDL_fold"/>
</dbReference>
<dbReference type="Proteomes" id="UP000440578">
    <property type="component" value="Unassembled WGS sequence"/>
</dbReference>
<feature type="region of interest" description="Disordered" evidence="15">
    <location>
        <begin position="41"/>
        <end position="63"/>
    </location>
</feature>
<dbReference type="Gene3D" id="3.10.100.10">
    <property type="entry name" value="Mannose-Binding Protein A, subunit A"/>
    <property type="match status" value="1"/>
</dbReference>
<dbReference type="InterPro" id="IPR000001">
    <property type="entry name" value="Kringle"/>
</dbReference>
<keyword evidence="22" id="KW-1185">Reference proteome</keyword>
<dbReference type="CDD" id="cd00037">
    <property type="entry name" value="CLECT"/>
    <property type="match status" value="1"/>
</dbReference>
<dbReference type="SUPFAM" id="SSF57424">
    <property type="entry name" value="LDL receptor-like module"/>
    <property type="match status" value="3"/>
</dbReference>
<feature type="domain" description="SRCR" evidence="20">
    <location>
        <begin position="72"/>
        <end position="185"/>
    </location>
</feature>
<accession>A0A6A4VYT8</accession>
<evidence type="ECO:0000256" key="11">
    <source>
        <dbReference type="PROSITE-ProRule" id="PRU00121"/>
    </source>
</evidence>
<evidence type="ECO:0000259" key="19">
    <source>
        <dbReference type="PROSITE" id="PS50240"/>
    </source>
</evidence>
<feature type="disulfide bond" evidence="13">
    <location>
        <begin position="803"/>
        <end position="813"/>
    </location>
</feature>
<dbReference type="PROSITE" id="PS50240">
    <property type="entry name" value="TRYPSIN_DOM"/>
    <property type="match status" value="1"/>
</dbReference>
<comment type="similarity">
    <text evidence="9">Belongs to the peptidase S1 family. CLIP subfamily.</text>
</comment>
<dbReference type="InterPro" id="IPR036055">
    <property type="entry name" value="LDL_receptor-like_sf"/>
</dbReference>
<dbReference type="SMART" id="SM00020">
    <property type="entry name" value="Tryp_SPc"/>
    <property type="match status" value="1"/>
</dbReference>
<dbReference type="Gene3D" id="3.10.250.10">
    <property type="entry name" value="SRCR-like domain"/>
    <property type="match status" value="2"/>
</dbReference>
<evidence type="ECO:0000256" key="9">
    <source>
        <dbReference type="ARBA" id="ARBA00024195"/>
    </source>
</evidence>
<dbReference type="Pfam" id="PF00530">
    <property type="entry name" value="SRCR"/>
    <property type="match status" value="2"/>
</dbReference>
<dbReference type="PROSITE" id="PS00134">
    <property type="entry name" value="TRYPSIN_HIS"/>
    <property type="match status" value="1"/>
</dbReference>
<keyword evidence="3 11" id="KW-0420">Kringle</keyword>
<dbReference type="InterPro" id="IPR001190">
    <property type="entry name" value="SRCR"/>
</dbReference>
<dbReference type="Gene3D" id="2.40.20.10">
    <property type="entry name" value="Plasminogen Kringle 4"/>
    <property type="match status" value="1"/>
</dbReference>
<dbReference type="GO" id="GO:0016020">
    <property type="term" value="C:membrane"/>
    <property type="evidence" value="ECO:0007669"/>
    <property type="project" value="InterPro"/>
</dbReference>
<feature type="disulfide bond" evidence="12">
    <location>
        <begin position="416"/>
        <end position="428"/>
    </location>
</feature>
<evidence type="ECO:0000259" key="20">
    <source>
        <dbReference type="PROSITE" id="PS50287"/>
    </source>
</evidence>
<proteinExistence type="inferred from homology"/>
<feature type="domain" description="Kringle" evidence="18">
    <location>
        <begin position="330"/>
        <end position="400"/>
    </location>
</feature>
<feature type="domain" description="Peptidase S1" evidence="19">
    <location>
        <begin position="864"/>
        <end position="1108"/>
    </location>
</feature>
<dbReference type="Pfam" id="PF00059">
    <property type="entry name" value="Lectin_C"/>
    <property type="match status" value="1"/>
</dbReference>
<dbReference type="OrthoDB" id="6338524at2759"/>
<feature type="chain" id="PRO_5025615905" description="Neurotrypsin" evidence="16">
    <location>
        <begin position="18"/>
        <end position="1113"/>
    </location>
</feature>
<evidence type="ECO:0000313" key="21">
    <source>
        <dbReference type="EMBL" id="KAF0298049.1"/>
    </source>
</evidence>
<evidence type="ECO:0000256" key="1">
    <source>
        <dbReference type="ARBA" id="ARBA00002744"/>
    </source>
</evidence>
<keyword evidence="6 14" id="KW-0720">Serine protease</keyword>
<dbReference type="PROSITE" id="PS01209">
    <property type="entry name" value="LDLRA_1"/>
    <property type="match status" value="1"/>
</dbReference>
<dbReference type="InterPro" id="IPR033116">
    <property type="entry name" value="TRYPSIN_SER"/>
</dbReference>
<dbReference type="InterPro" id="IPR018114">
    <property type="entry name" value="TRYPSIN_HIS"/>
</dbReference>
<keyword evidence="16" id="KW-0732">Signal</keyword>
<dbReference type="CDD" id="cd00190">
    <property type="entry name" value="Tryp_SPc"/>
    <property type="match status" value="1"/>
</dbReference>
<dbReference type="PROSITE" id="PS50068">
    <property type="entry name" value="LDLRA_2"/>
    <property type="match status" value="3"/>
</dbReference>
<feature type="disulfide bond" evidence="13">
    <location>
        <begin position="146"/>
        <end position="156"/>
    </location>
</feature>
<evidence type="ECO:0000256" key="14">
    <source>
        <dbReference type="RuleBase" id="RU363034"/>
    </source>
</evidence>
<gene>
    <name evidence="21" type="primary">PRSS12_2</name>
    <name evidence="21" type="ORF">FJT64_004545</name>
</gene>
<dbReference type="Pfam" id="PF00089">
    <property type="entry name" value="Trypsin"/>
    <property type="match status" value="1"/>
</dbReference>
<dbReference type="InterPro" id="IPR036772">
    <property type="entry name" value="SRCR-like_dom_sf"/>
</dbReference>
<protein>
    <recommendedName>
        <fullName evidence="2">Neurotrypsin</fullName>
    </recommendedName>
    <alternativeName>
        <fullName evidence="10">Serine protease 12</fullName>
    </alternativeName>
</protein>
<comment type="caution">
    <text evidence="13">Lacks conserved residue(s) required for the propagation of feature annotation.</text>
</comment>
<evidence type="ECO:0000256" key="8">
    <source>
        <dbReference type="ARBA" id="ARBA00023180"/>
    </source>
</evidence>
<dbReference type="InterPro" id="IPR038178">
    <property type="entry name" value="Kringle_sf"/>
</dbReference>
<dbReference type="PRINTS" id="PR00018">
    <property type="entry name" value="KRINGLE"/>
</dbReference>
<keyword evidence="4 14" id="KW-0645">Protease</keyword>
<dbReference type="EMBL" id="VIIS01001447">
    <property type="protein sequence ID" value="KAF0298049.1"/>
    <property type="molecule type" value="Genomic_DNA"/>
</dbReference>
<dbReference type="Gene3D" id="4.10.400.10">
    <property type="entry name" value="Low-density Lipoprotein Receptor"/>
    <property type="match status" value="2"/>
</dbReference>
<feature type="domain" description="SRCR" evidence="20">
    <location>
        <begin position="736"/>
        <end position="838"/>
    </location>
</feature>
<comment type="caution">
    <text evidence="21">The sequence shown here is derived from an EMBL/GenBank/DDBJ whole genome shotgun (WGS) entry which is preliminary data.</text>
</comment>
<dbReference type="SUPFAM" id="SSF56487">
    <property type="entry name" value="SRCR-like"/>
    <property type="match status" value="2"/>
</dbReference>
<feature type="domain" description="C-type lectin" evidence="17">
    <location>
        <begin position="191"/>
        <end position="323"/>
    </location>
</feature>
<keyword evidence="8" id="KW-0325">Glycoprotein</keyword>
<evidence type="ECO:0000256" key="2">
    <source>
        <dbReference type="ARBA" id="ARBA00017669"/>
    </source>
</evidence>
<dbReference type="GO" id="GO:0004252">
    <property type="term" value="F:serine-type endopeptidase activity"/>
    <property type="evidence" value="ECO:0007669"/>
    <property type="project" value="InterPro"/>
</dbReference>
<dbReference type="PANTHER" id="PTHR24252:SF7">
    <property type="entry name" value="HYALIN"/>
    <property type="match status" value="1"/>
</dbReference>
<dbReference type="InterPro" id="IPR043504">
    <property type="entry name" value="Peptidase_S1_PA_chymotrypsin"/>
</dbReference>
<evidence type="ECO:0000313" key="22">
    <source>
        <dbReference type="Proteomes" id="UP000440578"/>
    </source>
</evidence>
<dbReference type="SMART" id="SM00192">
    <property type="entry name" value="LDLa"/>
    <property type="match status" value="3"/>
</dbReference>
<evidence type="ECO:0000259" key="17">
    <source>
        <dbReference type="PROSITE" id="PS50041"/>
    </source>
</evidence>
<dbReference type="InterPro" id="IPR001314">
    <property type="entry name" value="Peptidase_S1A"/>
</dbReference>
<dbReference type="AlphaFoldDB" id="A0A6A4VYT8"/>
<evidence type="ECO:0000256" key="5">
    <source>
        <dbReference type="ARBA" id="ARBA00022801"/>
    </source>
</evidence>
<dbReference type="InterPro" id="IPR009003">
    <property type="entry name" value="Peptidase_S1_PA"/>
</dbReference>
<dbReference type="InterPro" id="IPR016186">
    <property type="entry name" value="C-type_lectin-like/link_sf"/>
</dbReference>
<evidence type="ECO:0000256" key="12">
    <source>
        <dbReference type="PROSITE-ProRule" id="PRU00124"/>
    </source>
</evidence>
<dbReference type="PROSITE" id="PS00135">
    <property type="entry name" value="TRYPSIN_SER"/>
    <property type="match status" value="1"/>
</dbReference>
<dbReference type="InterPro" id="IPR023415">
    <property type="entry name" value="LDLR_class-A_CS"/>
</dbReference>
<feature type="signal peptide" evidence="16">
    <location>
        <begin position="1"/>
        <end position="17"/>
    </location>
</feature>
<comment type="function">
    <text evidence="1">Plays a role in neuronal plasticity and the proteolytic action may subserve structural reorganizations associated with learning and memory operations.</text>
</comment>
<dbReference type="FunFam" id="2.40.10.10:FF:000002">
    <property type="entry name" value="Transmembrane protease serine"/>
    <property type="match status" value="1"/>
</dbReference>
<dbReference type="InterPro" id="IPR002172">
    <property type="entry name" value="LDrepeatLR_classA_rpt"/>
</dbReference>
<evidence type="ECO:0000256" key="3">
    <source>
        <dbReference type="ARBA" id="ARBA00022572"/>
    </source>
</evidence>
<dbReference type="SMART" id="SM00034">
    <property type="entry name" value="CLECT"/>
    <property type="match status" value="1"/>
</dbReference>
<dbReference type="PANTHER" id="PTHR24252">
    <property type="entry name" value="ACROSIN-RELATED"/>
    <property type="match status" value="1"/>
</dbReference>
<feature type="disulfide bond" evidence="12">
    <location>
        <begin position="503"/>
        <end position="518"/>
    </location>
</feature>
<name>A0A6A4VYT8_AMPAM</name>
<evidence type="ECO:0000256" key="6">
    <source>
        <dbReference type="ARBA" id="ARBA00022825"/>
    </source>
</evidence>
<dbReference type="SUPFAM" id="SSF57440">
    <property type="entry name" value="Kringle-like"/>
    <property type="match status" value="1"/>
</dbReference>
<dbReference type="PROSITE" id="PS50070">
    <property type="entry name" value="KRINGLE_2"/>
    <property type="match status" value="1"/>
</dbReference>
<evidence type="ECO:0000256" key="4">
    <source>
        <dbReference type="ARBA" id="ARBA00022670"/>
    </source>
</evidence>
<evidence type="ECO:0000259" key="18">
    <source>
        <dbReference type="PROSITE" id="PS50070"/>
    </source>
</evidence>
<dbReference type="InterPro" id="IPR001304">
    <property type="entry name" value="C-type_lectin-like"/>
</dbReference>
<evidence type="ECO:0000256" key="15">
    <source>
        <dbReference type="SAM" id="MobiDB-lite"/>
    </source>
</evidence>
<dbReference type="PRINTS" id="PR00258">
    <property type="entry name" value="SPERACTRCPTR"/>
</dbReference>
<dbReference type="Gene3D" id="2.40.128.620">
    <property type="match status" value="1"/>
</dbReference>
<dbReference type="SUPFAM" id="SSF50494">
    <property type="entry name" value="Trypsin-like serine proteases"/>
    <property type="match status" value="1"/>
</dbReference>
<dbReference type="PROSITE" id="PS50287">
    <property type="entry name" value="SRCR_2"/>
    <property type="match status" value="2"/>
</dbReference>
<dbReference type="Gene3D" id="2.40.10.10">
    <property type="entry name" value="Trypsin-like serine proteases"/>
    <property type="match status" value="1"/>
</dbReference>
<reference evidence="21 22" key="1">
    <citation type="submission" date="2019-07" db="EMBL/GenBank/DDBJ databases">
        <title>Draft genome assembly of a fouling barnacle, Amphibalanus amphitrite (Darwin, 1854): The first reference genome for Thecostraca.</title>
        <authorList>
            <person name="Kim W."/>
        </authorList>
    </citation>
    <scope>NUCLEOTIDE SEQUENCE [LARGE SCALE GENOMIC DNA]</scope>
    <source>
        <strain evidence="21">SNU_AA5</strain>
        <tissue evidence="21">Soma without cirri and trophi</tissue>
    </source>
</reference>
<evidence type="ECO:0000256" key="7">
    <source>
        <dbReference type="ARBA" id="ARBA00023157"/>
    </source>
</evidence>
<dbReference type="InterPro" id="IPR013806">
    <property type="entry name" value="Kringle-like"/>
</dbReference>
<evidence type="ECO:0000256" key="10">
    <source>
        <dbReference type="ARBA" id="ARBA00030576"/>
    </source>
</evidence>
<dbReference type="GO" id="GO:0006508">
    <property type="term" value="P:proteolysis"/>
    <property type="evidence" value="ECO:0007669"/>
    <property type="project" value="UniProtKB-KW"/>
</dbReference>
<evidence type="ECO:0000256" key="16">
    <source>
        <dbReference type="SAM" id="SignalP"/>
    </source>
</evidence>
<evidence type="ECO:0000256" key="13">
    <source>
        <dbReference type="PROSITE-ProRule" id="PRU00196"/>
    </source>
</evidence>
<sequence length="1113" mass="120453">MMISIAVVFLSLGTALAAPSDPLLESVLRLKRQLQLRHSHLSPAAGRAPRLSKQLEDLSPPPADLPLSGRRVRLVGGAGPWQGVVQVYFASAWRSVVANRWTEDEAAVVCRQLGHVSYFREAPLPTADLTNSSVAADPAPVGIHKCSGREASLLDCEKADVDSPPRPVQVNCLAEDDLSSGRRCPSSQVPFGDSCYYIGRERQTRLKAELDCRRVKGTLAVINSQLENDFLSGLMSANDLNGIHTAGRGRRIARNSIIWSWDGSNAPFSFTKWNPDEPPAAVGVQQRCLTLEAPGAGTTVAAEPDYGVWRSSDCSRSLPYVCEIRRNWTDCARPVPGSFISSKTTTEWGRTCLPWSDVTGVPGLSSAVLRENYCSNPDGDERPWCFVSPDEFEYCSAYDCPPLLPPPPAPKDNYTCHSLQFACGDGRCVKITYVCDEGIRTVPDGRDEAVCEHFPSSFQVRRLRLKNNLAALTNVHVVLDRHTPCVGHRCDDFQCLNRTDVRCDGVVDCEDISDELHCAALGFQRHRRLFKNGRGYPAGAGADSNFSISFSACDGDEEQLADCVLLYKEDRCIAGEHVQPRVHRRAGPVHPVSNFFECLDSSDCVAPSQMCDGEAQCSDGSDESEDVCPKQQVRLQRDLPGRPAAVEVKPKGSERPFLSVINLPFGDREANYLCGALGGGPYGVPTEDVGLLPERELAAQILCGADDCVIHSTTPSAGAHAARLRCESTPPQPAELRLVGGDDRSGILELRPPRADWGRVCAASFTDAQAQVVCRQLGFSGEAMFLEIPRDPNSTVSLRAMDCLGHESSIAECVRLPWINTDEPEVCGDSGEAYVSCDGAASRVVPAQQLTAQCAARDADLSRVLNGETGQVPAYAQLQIIVLSKWKTRCGATVLSERFLLTAAHCVQPTRTERLSGVKELTVSRLSALLGDGTRAAVRRVIAHPGHRMLGDNTDDLALVELERELTFSATVQPACLPPKDTPYSPELACSVAGFGSTRPSFGTAADVGSFVAADTLQVANVTFFTRDECETFYGRYNVTLGTVCAGDAQFRVDTCVGDSGGPLFCRLGDSVTLMGVTSWGNGCGRKDQPGAYMRVASYVRWIQEVVQAASIA</sequence>
<keyword evidence="7 13" id="KW-1015">Disulfide bond</keyword>
<dbReference type="SMART" id="SM00202">
    <property type="entry name" value="SR"/>
    <property type="match status" value="2"/>
</dbReference>
<dbReference type="SUPFAM" id="SSF56436">
    <property type="entry name" value="C-type lectin-like"/>
    <property type="match status" value="1"/>
</dbReference>
<dbReference type="CDD" id="cd00112">
    <property type="entry name" value="LDLa"/>
    <property type="match status" value="3"/>
</dbReference>
<dbReference type="PROSITE" id="PS50041">
    <property type="entry name" value="C_TYPE_LECTIN_2"/>
    <property type="match status" value="1"/>
</dbReference>
<keyword evidence="5 14" id="KW-0378">Hydrolase</keyword>
<dbReference type="InterPro" id="IPR001254">
    <property type="entry name" value="Trypsin_dom"/>
</dbReference>
<dbReference type="SMART" id="SM00130">
    <property type="entry name" value="KR"/>
    <property type="match status" value="1"/>
</dbReference>
<dbReference type="Pfam" id="PF00051">
    <property type="entry name" value="Kringle"/>
    <property type="match status" value="1"/>
</dbReference>
<organism evidence="21 22">
    <name type="scientific">Amphibalanus amphitrite</name>
    <name type="common">Striped barnacle</name>
    <name type="synonym">Balanus amphitrite</name>
    <dbReference type="NCBI Taxonomy" id="1232801"/>
    <lineage>
        <taxon>Eukaryota</taxon>
        <taxon>Metazoa</taxon>
        <taxon>Ecdysozoa</taxon>
        <taxon>Arthropoda</taxon>
        <taxon>Crustacea</taxon>
        <taxon>Multicrustacea</taxon>
        <taxon>Cirripedia</taxon>
        <taxon>Thoracica</taxon>
        <taxon>Thoracicalcarea</taxon>
        <taxon>Balanomorpha</taxon>
        <taxon>Balanoidea</taxon>
        <taxon>Balanidae</taxon>
        <taxon>Amphibalaninae</taxon>
        <taxon>Amphibalanus</taxon>
    </lineage>
</organism>